<dbReference type="Proteomes" id="UP000308267">
    <property type="component" value="Unassembled WGS sequence"/>
</dbReference>
<dbReference type="EMBL" id="SJOL01009280">
    <property type="protein sequence ID" value="TGZ58476.1"/>
    <property type="molecule type" value="Genomic_DNA"/>
</dbReference>
<name>A0A4S2L866_OPIFE</name>
<keyword evidence="3" id="KW-0067">ATP-binding</keyword>
<keyword evidence="2" id="KW-0547">Nucleotide-binding</keyword>
<accession>A0A4S2L866</accession>
<comment type="similarity">
    <text evidence="1">Belongs to the heat shock protein 70 family.</text>
</comment>
<dbReference type="GO" id="GO:0140662">
    <property type="term" value="F:ATP-dependent protein folding chaperone"/>
    <property type="evidence" value="ECO:0007669"/>
    <property type="project" value="InterPro"/>
</dbReference>
<dbReference type="SUPFAM" id="SSF53067">
    <property type="entry name" value="Actin-like ATPase domain"/>
    <property type="match status" value="2"/>
</dbReference>
<proteinExistence type="inferred from homology"/>
<evidence type="ECO:0000313" key="5">
    <source>
        <dbReference type="EMBL" id="TGZ58476.1"/>
    </source>
</evidence>
<dbReference type="Gene3D" id="3.90.640.10">
    <property type="entry name" value="Actin, Chain A, domain 4"/>
    <property type="match status" value="1"/>
</dbReference>
<dbReference type="Gene3D" id="3.30.30.30">
    <property type="match status" value="1"/>
</dbReference>
<protein>
    <submittedName>
        <fullName evidence="5">Uncharacterized protein</fullName>
    </submittedName>
</protein>
<keyword evidence="6" id="KW-1185">Reference proteome</keyword>
<gene>
    <name evidence="5" type="ORF">CRM22_009640</name>
</gene>
<comment type="caution">
    <text evidence="5">The sequence shown here is derived from an EMBL/GenBank/DDBJ whole genome shotgun (WGS) entry which is preliminary data.</text>
</comment>
<reference evidence="5 6" key="1">
    <citation type="journal article" date="2019" name="BMC Genomics">
        <title>New insights from Opisthorchis felineus genome: update on genomics of the epidemiologically important liver flukes.</title>
        <authorList>
            <person name="Ershov N.I."/>
            <person name="Mordvinov V.A."/>
            <person name="Prokhortchouk E.B."/>
            <person name="Pakharukova M.Y."/>
            <person name="Gunbin K.V."/>
            <person name="Ustyantsev K."/>
            <person name="Genaev M.A."/>
            <person name="Blinov A.G."/>
            <person name="Mazur A."/>
            <person name="Boulygina E."/>
            <person name="Tsygankova S."/>
            <person name="Khrameeva E."/>
            <person name="Chekanov N."/>
            <person name="Fan G."/>
            <person name="Xiao A."/>
            <person name="Zhang H."/>
            <person name="Xu X."/>
            <person name="Yang H."/>
            <person name="Solovyev V."/>
            <person name="Lee S.M."/>
            <person name="Liu X."/>
            <person name="Afonnikov D.A."/>
            <person name="Skryabin K.G."/>
        </authorList>
    </citation>
    <scope>NUCLEOTIDE SEQUENCE [LARGE SCALE GENOMIC DNA]</scope>
    <source>
        <strain evidence="5">AK-0245</strain>
        <tissue evidence="5">Whole organism</tissue>
    </source>
</reference>
<dbReference type="PANTHER" id="PTHR45639:SF28">
    <property type="entry name" value="HEAT SHOCK PROTEIN-LIKE PROTEIN"/>
    <property type="match status" value="1"/>
</dbReference>
<evidence type="ECO:0000313" key="6">
    <source>
        <dbReference type="Proteomes" id="UP000308267"/>
    </source>
</evidence>
<dbReference type="OrthoDB" id="434160at2759"/>
<keyword evidence="4" id="KW-0175">Coiled coil</keyword>
<dbReference type="Gene3D" id="3.30.420.40">
    <property type="match status" value="2"/>
</dbReference>
<sequence>MSIPVGIYCGDLSSCVVGSRNGKLVLLENDRCEKLTSTAVTLHDQHSKAGKVAEEHLGNVPNTIWCFTHLIGNQFDKDMCSYKVSTNSNGDIVINVSSFAIYTLLKMSNGQKFVVVQLVAVIIGELKVIAEKSSRPYAVNHIVLNTPVFYGERERSSLVLACRIAGIEHIRLVDDLMAVATLHAVKNFGRPSEIKQYRNVAFVIVEHTCIQVMICTLNKEHMMVCSTKYDRNLGGYAFDTILLNYLKRKFDLKGRELEGLKAFQNSTLHPSGDMVISIDQKTVNIELQTYQFLVQPLLDRFQELLKMSLVQSTLTADDIHAVELFCDARYKLILHNIVSRVFGDKTVSTTPLEVAIAYGCALNAAGHAPKSIRTEPRSPFCPSTGLSKTDLIKCKTINKEIEAQSQHTGEIWSRLNQLKGEVLQANSTIASWAEFAYLKDIYYAAKNDSDSMDAWLEENKSSRQIEEFDTRIAEFSGKVQKHKQKKCEAEKVWSSGVETLEKKIGSARTLIQSWSQLTYVRAVYSEACDYVQAVSEWLKTNKAQLSVEDLHTQLARLNSKTESFKQRQETEEQRERSRLLNRLNEKLNIIRSQLEKWRSSPYLMDSLADADTFMASVEMRWPRFAAASVSNLTSENLQLNDWWKGFENTVENKLKTSITERLGRTKAEITNWEWTKYTDTLVRRVNDAVGVLEECLESGAQRCSIPNLALALRNFDGQWNEILTQKEQGDRERMRKSIAEKLMDAHRTVQKWLASGYSKDLIYNAKNVLLEVEWITSSVQERSSSELLQAWQKFDERWKNILAQKDQEAQEKHSQPAHPTIVSVQRSQDIQPGFDNLWVGASPTYSNDVRIQGTRDGYPSDSRVIILKSRDWPGGAKRTDSFPHK</sequence>
<feature type="coiled-coil region" evidence="4">
    <location>
        <begin position="547"/>
        <end position="600"/>
    </location>
</feature>
<dbReference type="STRING" id="147828.A0A4S2L866"/>
<dbReference type="Pfam" id="PF00012">
    <property type="entry name" value="HSP70"/>
    <property type="match status" value="1"/>
</dbReference>
<dbReference type="GO" id="GO:0005829">
    <property type="term" value="C:cytosol"/>
    <property type="evidence" value="ECO:0007669"/>
    <property type="project" value="TreeGrafter"/>
</dbReference>
<dbReference type="PANTHER" id="PTHR45639">
    <property type="entry name" value="HSC70CB, ISOFORM G-RELATED"/>
    <property type="match status" value="1"/>
</dbReference>
<dbReference type="InterPro" id="IPR043129">
    <property type="entry name" value="ATPase_NBD"/>
</dbReference>
<dbReference type="GO" id="GO:0005634">
    <property type="term" value="C:nucleus"/>
    <property type="evidence" value="ECO:0007669"/>
    <property type="project" value="TreeGrafter"/>
</dbReference>
<evidence type="ECO:0000256" key="1">
    <source>
        <dbReference type="ARBA" id="ARBA00007381"/>
    </source>
</evidence>
<evidence type="ECO:0000256" key="2">
    <source>
        <dbReference type="ARBA" id="ARBA00022741"/>
    </source>
</evidence>
<dbReference type="GO" id="GO:0005524">
    <property type="term" value="F:ATP binding"/>
    <property type="evidence" value="ECO:0007669"/>
    <property type="project" value="UniProtKB-KW"/>
</dbReference>
<organism evidence="5 6">
    <name type="scientific">Opisthorchis felineus</name>
    <dbReference type="NCBI Taxonomy" id="147828"/>
    <lineage>
        <taxon>Eukaryota</taxon>
        <taxon>Metazoa</taxon>
        <taxon>Spiralia</taxon>
        <taxon>Lophotrochozoa</taxon>
        <taxon>Platyhelminthes</taxon>
        <taxon>Trematoda</taxon>
        <taxon>Digenea</taxon>
        <taxon>Opisthorchiida</taxon>
        <taxon>Opisthorchiata</taxon>
        <taxon>Opisthorchiidae</taxon>
        <taxon>Opisthorchis</taxon>
    </lineage>
</organism>
<evidence type="ECO:0000256" key="3">
    <source>
        <dbReference type="ARBA" id="ARBA00022840"/>
    </source>
</evidence>
<dbReference type="AlphaFoldDB" id="A0A4S2L866"/>
<evidence type="ECO:0000256" key="4">
    <source>
        <dbReference type="SAM" id="Coils"/>
    </source>
</evidence>
<dbReference type="InterPro" id="IPR013126">
    <property type="entry name" value="Hsp_70_fam"/>
</dbReference>